<dbReference type="EMBL" id="JBHRWI010000005">
    <property type="protein sequence ID" value="MFC3509564.1"/>
    <property type="molecule type" value="Genomic_DNA"/>
</dbReference>
<evidence type="ECO:0000313" key="6">
    <source>
        <dbReference type="EMBL" id="MFC3509564.1"/>
    </source>
</evidence>
<dbReference type="InterPro" id="IPR011991">
    <property type="entry name" value="ArsR-like_HTH"/>
</dbReference>
<feature type="domain" description="Rhodanese" evidence="4">
    <location>
        <begin position="130"/>
        <end position="219"/>
    </location>
</feature>
<dbReference type="InterPro" id="IPR036390">
    <property type="entry name" value="WH_DNA-bd_sf"/>
</dbReference>
<dbReference type="InterPro" id="IPR051011">
    <property type="entry name" value="Metal_resp_trans_reg"/>
</dbReference>
<dbReference type="Gene3D" id="3.40.250.10">
    <property type="entry name" value="Rhodanese-like domain"/>
    <property type="match status" value="1"/>
</dbReference>
<dbReference type="RefSeq" id="WP_377871984.1">
    <property type="nucleotide sequence ID" value="NZ_JBHMAY010000035.1"/>
</dbReference>
<keyword evidence="3" id="KW-0804">Transcription</keyword>
<evidence type="ECO:0000256" key="3">
    <source>
        <dbReference type="ARBA" id="ARBA00023163"/>
    </source>
</evidence>
<dbReference type="SMART" id="SM00418">
    <property type="entry name" value="HTH_ARSR"/>
    <property type="match status" value="1"/>
</dbReference>
<dbReference type="PRINTS" id="PR00778">
    <property type="entry name" value="HTHARSR"/>
</dbReference>
<dbReference type="CDD" id="cd00090">
    <property type="entry name" value="HTH_ARSR"/>
    <property type="match status" value="1"/>
</dbReference>
<dbReference type="Proteomes" id="UP001595764">
    <property type="component" value="Unassembled WGS sequence"/>
</dbReference>
<dbReference type="PANTHER" id="PTHR43132:SF8">
    <property type="entry name" value="HTH-TYPE TRANSCRIPTIONAL REGULATOR KMTR"/>
    <property type="match status" value="1"/>
</dbReference>
<accession>A0ABV7QBK9</accession>
<dbReference type="Gene3D" id="1.10.10.10">
    <property type="entry name" value="Winged helix-like DNA-binding domain superfamily/Winged helix DNA-binding domain"/>
    <property type="match status" value="1"/>
</dbReference>
<dbReference type="PROSITE" id="PS50987">
    <property type="entry name" value="HTH_ARSR_2"/>
    <property type="match status" value="1"/>
</dbReference>
<reference evidence="7" key="1">
    <citation type="journal article" date="2019" name="Int. J. Syst. Evol. Microbiol.">
        <title>The Global Catalogue of Microorganisms (GCM) 10K type strain sequencing project: providing services to taxonomists for standard genome sequencing and annotation.</title>
        <authorList>
            <consortium name="The Broad Institute Genomics Platform"/>
            <consortium name="The Broad Institute Genome Sequencing Center for Infectious Disease"/>
            <person name="Wu L."/>
            <person name="Ma J."/>
        </authorList>
    </citation>
    <scope>NUCLEOTIDE SEQUENCE [LARGE SCALE GENOMIC DNA]</scope>
    <source>
        <strain evidence="7">CGMCC 4.7682</strain>
    </source>
</reference>
<organism evidence="6 7">
    <name type="scientific">Amycolatopsis halotolerans</name>
    <dbReference type="NCBI Taxonomy" id="330083"/>
    <lineage>
        <taxon>Bacteria</taxon>
        <taxon>Bacillati</taxon>
        <taxon>Actinomycetota</taxon>
        <taxon>Actinomycetes</taxon>
        <taxon>Pseudonocardiales</taxon>
        <taxon>Pseudonocardiaceae</taxon>
        <taxon>Amycolatopsis</taxon>
    </lineage>
</organism>
<protein>
    <submittedName>
        <fullName evidence="6">ArsR/SmtB family transcription factor</fullName>
    </submittedName>
</protein>
<keyword evidence="2" id="KW-0238">DNA-binding</keyword>
<sequence length="219" mass="24129">MSENPGPQEVLFEQFARVGKALGSPKRLELLDVLAQGERSVEVLARRTGLKLTTASAHLQALRQGGLVRTRKDGTRVFYRLAGDEVARLCLSLHEVAKAHLAETRQAADELLGEDEVEELGRDALMDRIEAGDALVLDVRPENEFEAGHIAGAVSVPLDELEERLSELPADQEVVAYCRGEFCVLSYEAVRLLRARGRKARRMSGGMLEWRSEGRAIAA</sequence>
<dbReference type="SUPFAM" id="SSF46785">
    <property type="entry name" value="Winged helix' DNA-binding domain"/>
    <property type="match status" value="1"/>
</dbReference>
<evidence type="ECO:0000256" key="1">
    <source>
        <dbReference type="ARBA" id="ARBA00023015"/>
    </source>
</evidence>
<keyword evidence="7" id="KW-1185">Reference proteome</keyword>
<evidence type="ECO:0000259" key="4">
    <source>
        <dbReference type="PROSITE" id="PS50206"/>
    </source>
</evidence>
<dbReference type="InterPro" id="IPR001845">
    <property type="entry name" value="HTH_ArsR_DNA-bd_dom"/>
</dbReference>
<evidence type="ECO:0000313" key="7">
    <source>
        <dbReference type="Proteomes" id="UP001595764"/>
    </source>
</evidence>
<dbReference type="SUPFAM" id="SSF52821">
    <property type="entry name" value="Rhodanese/Cell cycle control phosphatase"/>
    <property type="match status" value="1"/>
</dbReference>
<evidence type="ECO:0000259" key="5">
    <source>
        <dbReference type="PROSITE" id="PS50987"/>
    </source>
</evidence>
<dbReference type="Pfam" id="PF00581">
    <property type="entry name" value="Rhodanese"/>
    <property type="match status" value="1"/>
</dbReference>
<dbReference type="NCBIfam" id="NF033788">
    <property type="entry name" value="HTH_metalloreg"/>
    <property type="match status" value="1"/>
</dbReference>
<keyword evidence="1" id="KW-0805">Transcription regulation</keyword>
<name>A0ABV7QBK9_9PSEU</name>
<dbReference type="InterPro" id="IPR036388">
    <property type="entry name" value="WH-like_DNA-bd_sf"/>
</dbReference>
<dbReference type="InterPro" id="IPR001763">
    <property type="entry name" value="Rhodanese-like_dom"/>
</dbReference>
<comment type="caution">
    <text evidence="6">The sequence shown here is derived from an EMBL/GenBank/DDBJ whole genome shotgun (WGS) entry which is preliminary data.</text>
</comment>
<proteinExistence type="predicted"/>
<evidence type="ECO:0000256" key="2">
    <source>
        <dbReference type="ARBA" id="ARBA00023125"/>
    </source>
</evidence>
<feature type="domain" description="HTH arsR-type" evidence="5">
    <location>
        <begin position="7"/>
        <end position="101"/>
    </location>
</feature>
<dbReference type="SMART" id="SM00450">
    <property type="entry name" value="RHOD"/>
    <property type="match status" value="1"/>
</dbReference>
<dbReference type="Pfam" id="PF12840">
    <property type="entry name" value="HTH_20"/>
    <property type="match status" value="1"/>
</dbReference>
<gene>
    <name evidence="6" type="ORF">ACFORO_05265</name>
</gene>
<dbReference type="InterPro" id="IPR036873">
    <property type="entry name" value="Rhodanese-like_dom_sf"/>
</dbReference>
<dbReference type="CDD" id="cd00158">
    <property type="entry name" value="RHOD"/>
    <property type="match status" value="1"/>
</dbReference>
<dbReference type="PROSITE" id="PS50206">
    <property type="entry name" value="RHODANESE_3"/>
    <property type="match status" value="1"/>
</dbReference>
<dbReference type="PANTHER" id="PTHR43132">
    <property type="entry name" value="ARSENICAL RESISTANCE OPERON REPRESSOR ARSR-RELATED"/>
    <property type="match status" value="1"/>
</dbReference>